<reference evidence="1" key="1">
    <citation type="submission" date="2020-02" db="EMBL/GenBank/DDBJ databases">
        <authorList>
            <person name="Meier V. D."/>
        </authorList>
    </citation>
    <scope>NUCLEOTIDE SEQUENCE</scope>
    <source>
        <strain evidence="1">AVDCRST_MAG96</strain>
    </source>
</reference>
<proteinExistence type="predicted"/>
<organism evidence="1">
    <name type="scientific">uncultured Segetibacter sp</name>
    <dbReference type="NCBI Taxonomy" id="481133"/>
    <lineage>
        <taxon>Bacteria</taxon>
        <taxon>Pseudomonadati</taxon>
        <taxon>Bacteroidota</taxon>
        <taxon>Chitinophagia</taxon>
        <taxon>Chitinophagales</taxon>
        <taxon>Chitinophagaceae</taxon>
        <taxon>Segetibacter</taxon>
        <taxon>environmental samples</taxon>
    </lineage>
</organism>
<name>A0A6J4U4S7_9BACT</name>
<dbReference type="EMBL" id="CADCVN010001676">
    <property type="protein sequence ID" value="CAA9540727.1"/>
    <property type="molecule type" value="Genomic_DNA"/>
</dbReference>
<gene>
    <name evidence="1" type="ORF">AVDCRST_MAG96-4277</name>
</gene>
<dbReference type="AlphaFoldDB" id="A0A6J4U4S7"/>
<sequence>MYDLLRKSVKTAALLEKFNNYSFIYRLSLQFIYCRYY</sequence>
<evidence type="ECO:0000313" key="1">
    <source>
        <dbReference type="EMBL" id="CAA9540727.1"/>
    </source>
</evidence>
<accession>A0A6J4U4S7</accession>
<protein>
    <submittedName>
        <fullName evidence="1">Uncharacterized protein</fullName>
    </submittedName>
</protein>